<dbReference type="Gene3D" id="3.30.450.80">
    <property type="entry name" value="Transcription factor LuxR-like, autoinducer-binding domain"/>
    <property type="match status" value="1"/>
</dbReference>
<dbReference type="GO" id="GO:0003677">
    <property type="term" value="F:DNA binding"/>
    <property type="evidence" value="ECO:0007669"/>
    <property type="project" value="UniProtKB-KW"/>
</dbReference>
<dbReference type="SMART" id="SM00421">
    <property type="entry name" value="HTH_LUXR"/>
    <property type="match status" value="1"/>
</dbReference>
<keyword evidence="6" id="KW-1185">Reference proteome</keyword>
<sequence>MAALMQAGASPRGEDFIEEIGRLKTQFDVFRFMKGLTEAYRCRAFMVVNLPPITSFELQSNTVINNWPAELLSTYDQEGLLPTSPVLQRLRRTTLPFVYDLALAPNREASKSQLVIALFEKFRMTRFICLPTHDASGMRGAVSLAGDREPFSPEEIKDLCYVAIHVYDRLAEIRSMDVRVVDALTDREIDCLNWTAAGKTSAEIAEILALSEHTVNHYLNRATKKLDTVNRTQAVAKALRVGLIK</sequence>
<keyword evidence="1" id="KW-0805">Transcription regulation</keyword>
<organism evidence="5 6">
    <name type="scientific">Rhizobium miluonense</name>
    <dbReference type="NCBI Taxonomy" id="411945"/>
    <lineage>
        <taxon>Bacteria</taxon>
        <taxon>Pseudomonadati</taxon>
        <taxon>Pseudomonadota</taxon>
        <taxon>Alphaproteobacteria</taxon>
        <taxon>Hyphomicrobiales</taxon>
        <taxon>Rhizobiaceae</taxon>
        <taxon>Rhizobium/Agrobacterium group</taxon>
        <taxon>Rhizobium</taxon>
    </lineage>
</organism>
<dbReference type="CDD" id="cd06170">
    <property type="entry name" value="LuxR_C_like"/>
    <property type="match status" value="1"/>
</dbReference>
<evidence type="ECO:0000256" key="2">
    <source>
        <dbReference type="ARBA" id="ARBA00023125"/>
    </source>
</evidence>
<dbReference type="PROSITE" id="PS50043">
    <property type="entry name" value="HTH_LUXR_2"/>
    <property type="match status" value="1"/>
</dbReference>
<evidence type="ECO:0000256" key="1">
    <source>
        <dbReference type="ARBA" id="ARBA00023015"/>
    </source>
</evidence>
<name>A0A1C3V902_9HYPH</name>
<dbReference type="Proteomes" id="UP000199435">
    <property type="component" value="Unassembled WGS sequence"/>
</dbReference>
<accession>A0A1C3V902</accession>
<dbReference type="Pfam" id="PF00196">
    <property type="entry name" value="GerE"/>
    <property type="match status" value="1"/>
</dbReference>
<proteinExistence type="predicted"/>
<dbReference type="InterPro" id="IPR000792">
    <property type="entry name" value="Tscrpt_reg_LuxR_C"/>
</dbReference>
<evidence type="ECO:0000313" key="6">
    <source>
        <dbReference type="Proteomes" id="UP000199435"/>
    </source>
</evidence>
<protein>
    <submittedName>
        <fullName evidence="5">DNA-binding transcriptional regulator, CsgD family</fullName>
    </submittedName>
</protein>
<feature type="domain" description="HTH luxR-type" evidence="4">
    <location>
        <begin position="177"/>
        <end position="242"/>
    </location>
</feature>
<evidence type="ECO:0000256" key="3">
    <source>
        <dbReference type="ARBA" id="ARBA00023163"/>
    </source>
</evidence>
<dbReference type="PROSITE" id="PS00622">
    <property type="entry name" value="HTH_LUXR_1"/>
    <property type="match status" value="1"/>
</dbReference>
<dbReference type="SUPFAM" id="SSF46894">
    <property type="entry name" value="C-terminal effector domain of the bipartite response regulators"/>
    <property type="match status" value="1"/>
</dbReference>
<dbReference type="OrthoDB" id="8113315at2"/>
<reference evidence="6" key="1">
    <citation type="submission" date="2016-08" db="EMBL/GenBank/DDBJ databases">
        <authorList>
            <person name="Varghese N."/>
            <person name="Submissions Spin"/>
        </authorList>
    </citation>
    <scope>NUCLEOTIDE SEQUENCE [LARGE SCALE GENOMIC DNA]</scope>
    <source>
        <strain evidence="6">HAMBI 2971</strain>
    </source>
</reference>
<dbReference type="PANTHER" id="PTHR44688">
    <property type="entry name" value="DNA-BINDING TRANSCRIPTIONAL ACTIVATOR DEVR_DOSR"/>
    <property type="match status" value="1"/>
</dbReference>
<dbReference type="InterPro" id="IPR016032">
    <property type="entry name" value="Sig_transdc_resp-reg_C-effctor"/>
</dbReference>
<dbReference type="PANTHER" id="PTHR44688:SF16">
    <property type="entry name" value="DNA-BINDING TRANSCRIPTIONAL ACTIVATOR DEVR_DOSR"/>
    <property type="match status" value="1"/>
</dbReference>
<evidence type="ECO:0000313" key="5">
    <source>
        <dbReference type="EMBL" id="SCB24252.1"/>
    </source>
</evidence>
<keyword evidence="3" id="KW-0804">Transcription</keyword>
<dbReference type="InterPro" id="IPR005143">
    <property type="entry name" value="TF_LuxR_autoind-bd_dom"/>
</dbReference>
<evidence type="ECO:0000259" key="4">
    <source>
        <dbReference type="PROSITE" id="PS50043"/>
    </source>
</evidence>
<gene>
    <name evidence="5" type="ORF">GA0061102_101030</name>
</gene>
<dbReference type="InterPro" id="IPR036388">
    <property type="entry name" value="WH-like_DNA-bd_sf"/>
</dbReference>
<dbReference type="SUPFAM" id="SSF75516">
    <property type="entry name" value="Pheromone-binding domain of LuxR-like quorum-sensing transcription factors"/>
    <property type="match status" value="1"/>
</dbReference>
<keyword evidence="2 5" id="KW-0238">DNA-binding</keyword>
<dbReference type="Pfam" id="PF03472">
    <property type="entry name" value="Autoind_bind"/>
    <property type="match status" value="1"/>
</dbReference>
<dbReference type="GO" id="GO:0006355">
    <property type="term" value="P:regulation of DNA-templated transcription"/>
    <property type="evidence" value="ECO:0007669"/>
    <property type="project" value="InterPro"/>
</dbReference>
<dbReference type="STRING" id="411945.GA0061102_101030"/>
<dbReference type="AlphaFoldDB" id="A0A1C3V902"/>
<dbReference type="EMBL" id="FMAH01000010">
    <property type="protein sequence ID" value="SCB24252.1"/>
    <property type="molecule type" value="Genomic_DNA"/>
</dbReference>
<dbReference type="PRINTS" id="PR00038">
    <property type="entry name" value="HTHLUXR"/>
</dbReference>
<dbReference type="RefSeq" id="WP_092846950.1">
    <property type="nucleotide sequence ID" value="NZ_FMAH01000010.1"/>
</dbReference>
<dbReference type="Gene3D" id="1.10.10.10">
    <property type="entry name" value="Winged helix-like DNA-binding domain superfamily/Winged helix DNA-binding domain"/>
    <property type="match status" value="1"/>
</dbReference>
<dbReference type="InterPro" id="IPR036693">
    <property type="entry name" value="TF_LuxR_autoind-bd_dom_sf"/>
</dbReference>